<feature type="region of interest" description="Disordered" evidence="1">
    <location>
        <begin position="400"/>
        <end position="438"/>
    </location>
</feature>
<evidence type="ECO:0000259" key="2">
    <source>
        <dbReference type="PROSITE" id="PS50003"/>
    </source>
</evidence>
<feature type="compositionally biased region" description="Polar residues" evidence="1">
    <location>
        <begin position="756"/>
        <end position="773"/>
    </location>
</feature>
<feature type="compositionally biased region" description="Polar residues" evidence="1">
    <location>
        <begin position="475"/>
        <end position="489"/>
    </location>
</feature>
<feature type="domain" description="PH" evidence="2">
    <location>
        <begin position="44"/>
        <end position="163"/>
    </location>
</feature>
<gene>
    <name evidence="3" type="ORF">DASC09_033160</name>
</gene>
<dbReference type="Gene3D" id="2.30.29.30">
    <property type="entry name" value="Pleckstrin-homology domain (PH domain)/Phosphotyrosine-binding domain (PTB)"/>
    <property type="match status" value="1"/>
</dbReference>
<accession>A0AAV5QMY6</accession>
<dbReference type="InterPro" id="IPR058155">
    <property type="entry name" value="Skg3/CAF120-like_PH"/>
</dbReference>
<dbReference type="AlphaFoldDB" id="A0AAV5QMY6"/>
<dbReference type="RefSeq" id="XP_064852987.1">
    <property type="nucleotide sequence ID" value="XM_064996915.1"/>
</dbReference>
<feature type="compositionally biased region" description="Low complexity" evidence="1">
    <location>
        <begin position="501"/>
        <end position="512"/>
    </location>
</feature>
<name>A0AAV5QMY6_9ASCO</name>
<organism evidence="3 4">
    <name type="scientific">Saccharomycopsis crataegensis</name>
    <dbReference type="NCBI Taxonomy" id="43959"/>
    <lineage>
        <taxon>Eukaryota</taxon>
        <taxon>Fungi</taxon>
        <taxon>Dikarya</taxon>
        <taxon>Ascomycota</taxon>
        <taxon>Saccharomycotina</taxon>
        <taxon>Saccharomycetes</taxon>
        <taxon>Saccharomycopsidaceae</taxon>
        <taxon>Saccharomycopsis</taxon>
    </lineage>
</organism>
<comment type="caution">
    <text evidence="3">The sequence shown here is derived from an EMBL/GenBank/DDBJ whole genome shotgun (WGS) entry which is preliminary data.</text>
</comment>
<evidence type="ECO:0000313" key="3">
    <source>
        <dbReference type="EMBL" id="GMM35991.1"/>
    </source>
</evidence>
<proteinExistence type="predicted"/>
<dbReference type="InterPro" id="IPR001849">
    <property type="entry name" value="PH_domain"/>
</dbReference>
<dbReference type="EMBL" id="BTFZ01000011">
    <property type="protein sequence ID" value="GMM35991.1"/>
    <property type="molecule type" value="Genomic_DNA"/>
</dbReference>
<feature type="compositionally biased region" description="Low complexity" evidence="1">
    <location>
        <begin position="10"/>
        <end position="23"/>
    </location>
</feature>
<dbReference type="Pfam" id="PF25381">
    <property type="entry name" value="PH_26"/>
    <property type="match status" value="1"/>
</dbReference>
<evidence type="ECO:0000256" key="1">
    <source>
        <dbReference type="SAM" id="MobiDB-lite"/>
    </source>
</evidence>
<feature type="compositionally biased region" description="Low complexity" evidence="1">
    <location>
        <begin position="729"/>
        <end position="745"/>
    </location>
</feature>
<dbReference type="SMART" id="SM00233">
    <property type="entry name" value="PH"/>
    <property type="match status" value="1"/>
</dbReference>
<dbReference type="InterPro" id="IPR011993">
    <property type="entry name" value="PH-like_dom_sf"/>
</dbReference>
<reference evidence="3 4" key="1">
    <citation type="journal article" date="2023" name="Elife">
        <title>Identification of key yeast species and microbe-microbe interactions impacting larval growth of Drosophila in the wild.</title>
        <authorList>
            <person name="Mure A."/>
            <person name="Sugiura Y."/>
            <person name="Maeda R."/>
            <person name="Honda K."/>
            <person name="Sakurai N."/>
            <person name="Takahashi Y."/>
            <person name="Watada M."/>
            <person name="Katoh T."/>
            <person name="Gotoh A."/>
            <person name="Gotoh Y."/>
            <person name="Taniguchi I."/>
            <person name="Nakamura K."/>
            <person name="Hayashi T."/>
            <person name="Katayama T."/>
            <person name="Uemura T."/>
            <person name="Hattori Y."/>
        </authorList>
    </citation>
    <scope>NUCLEOTIDE SEQUENCE [LARGE SCALE GENOMIC DNA]</scope>
    <source>
        <strain evidence="3 4">SC-9</strain>
    </source>
</reference>
<dbReference type="GeneID" id="90073966"/>
<protein>
    <submittedName>
        <fullName evidence="3">Caf120 protein</fullName>
    </submittedName>
</protein>
<sequence>MPLSTHKKQASASSLANSATSPSVDLSPELVPVVTLLSAQSHRRYIESNFMLLRDLNNEGQPSDRSWYEVYGVLSGFQLAMWDADSLSNSRGKKENFTKATKKLEYLNLADATFKPLLSMPSSGKPLNNVILVSTTMKNRFILQFKTKELLFKWHAAFRLASFEYVSLQEAYTGALLSAKGSRLSDIKVILAESKYNYEHWALIRFGAGGSYRKYYVVVETHPKKKKMPNGRILVYEHDKIKRAPLVAEIVSSSAVYAVYPNAPQMVDTTTLIKVDGKVVFNKKEGAIESSVFFMPETHSSVPGYDTLIRFLIPALDAFKLYGRPKKLNADKKDPDSLLFGLPVLPHVHYLQLEEAQNIADPLSAMMWPVSEWTSHLKDLLKQKMMEGYSGCGSTHGIDGALNSPALGSPAMRTDSPTHPNFVPTPKKKRFSGLNDSKESTVLADNKSINMNHSNISLDSKPLQAYNSYEAPNPYGQSSLDNSPYNNGKPSAPGNQLPLPSDRSNNNLDSSSDSNFYNTAVIGNNSGAPLSLGKGLPLPLDNMGQLPLPSDMKNMNGLSNNNISINNPYDPYQTNQYESQQGKPSSKNMLQHLQIPSDKANLAIDQDPPNKRMSEITQIYSDYAKLPSPGDSNLTFALNKLSVNMEVDDDDFDLDHILSQTKVQEKRNSKLAIDIFNPDYSEALLSPSLDSTNPFSSSVRNSRSSANIPAPIMNSLAASTYGKSHESINSSNSNPTPYGNPNNTGIANNGGGYFKSSVQGKRVSQNAQPTLPQINIDDDDDEFGGAGVPLSSRGPNGPRALPNNVSQNGMGSPYGNYGGYH</sequence>
<dbReference type="Proteomes" id="UP001360560">
    <property type="component" value="Unassembled WGS sequence"/>
</dbReference>
<dbReference type="SUPFAM" id="SSF50729">
    <property type="entry name" value="PH domain-like"/>
    <property type="match status" value="1"/>
</dbReference>
<keyword evidence="4" id="KW-1185">Reference proteome</keyword>
<feature type="region of interest" description="Disordered" evidence="1">
    <location>
        <begin position="1"/>
        <end position="24"/>
    </location>
</feature>
<dbReference type="PROSITE" id="PS50003">
    <property type="entry name" value="PH_DOMAIN"/>
    <property type="match status" value="1"/>
</dbReference>
<feature type="region of interest" description="Disordered" evidence="1">
    <location>
        <begin position="467"/>
        <end position="512"/>
    </location>
</feature>
<evidence type="ECO:0000313" key="4">
    <source>
        <dbReference type="Proteomes" id="UP001360560"/>
    </source>
</evidence>
<feature type="region of interest" description="Disordered" evidence="1">
    <location>
        <begin position="723"/>
        <end position="821"/>
    </location>
</feature>